<protein>
    <submittedName>
        <fullName evidence="3">Recombinase family protein</fullName>
    </submittedName>
</protein>
<name>A0ABV1DW57_9FIRM</name>
<keyword evidence="4" id="KW-1185">Reference proteome</keyword>
<dbReference type="InterPro" id="IPR036162">
    <property type="entry name" value="Resolvase-like_N_sf"/>
</dbReference>
<dbReference type="Pfam" id="PF07508">
    <property type="entry name" value="Recombinase"/>
    <property type="match status" value="1"/>
</dbReference>
<dbReference type="PROSITE" id="PS51737">
    <property type="entry name" value="RECOMBINASE_DNA_BIND"/>
    <property type="match status" value="1"/>
</dbReference>
<feature type="domain" description="Recombinase" evidence="2">
    <location>
        <begin position="164"/>
        <end position="304"/>
    </location>
</feature>
<organism evidence="3 4">
    <name type="scientific">Solibaculum intestinale</name>
    <dbReference type="NCBI Taxonomy" id="3133165"/>
    <lineage>
        <taxon>Bacteria</taxon>
        <taxon>Bacillati</taxon>
        <taxon>Bacillota</taxon>
        <taxon>Clostridia</taxon>
        <taxon>Eubacteriales</taxon>
        <taxon>Oscillospiraceae</taxon>
        <taxon>Solibaculum</taxon>
    </lineage>
</organism>
<dbReference type="PANTHER" id="PTHR30461">
    <property type="entry name" value="DNA-INVERTASE FROM LAMBDOID PROPHAGE"/>
    <property type="match status" value="1"/>
</dbReference>
<evidence type="ECO:0000259" key="1">
    <source>
        <dbReference type="PROSITE" id="PS51736"/>
    </source>
</evidence>
<dbReference type="SUPFAM" id="SSF53041">
    <property type="entry name" value="Resolvase-like"/>
    <property type="match status" value="1"/>
</dbReference>
<dbReference type="EMBL" id="JBBMFD010000001">
    <property type="protein sequence ID" value="MEQ2439264.1"/>
    <property type="molecule type" value="Genomic_DNA"/>
</dbReference>
<evidence type="ECO:0000259" key="2">
    <source>
        <dbReference type="PROSITE" id="PS51737"/>
    </source>
</evidence>
<accession>A0ABV1DW57</accession>
<sequence length="546" mass="63394">MNQQPEKITALYCRLSQDDALDGESNSITNQKTLLSKYAAEHGFRNIQFFVDDGYSGTSFQRPGFQEMMKYVEDYSVSTLIVKDLSRLGREYSYMGRLQDFIFPAYDVRFIAINDDVDSAKGENDFAVFKNVFNDYYAKDTSKKIRAVVKMRGESGEHLASNPPYGYIKDPQDKKKWIVDEEAARVVRRIFNLCIAGKGPMQIAKILTADKVLTVTAYHARQKGWAMPDNLYQWCAKSVAGILERREYTGCTVNFKTYTKSLKFKKRMENPVENQRVFENTQPAIIEKGQWERVQELRKNKRRPTKTGRTSMFSGLLYCADCGAKLYFCTCNTYKDDSQNHFVCSNYKSNTGSCKIHYIREQVLYRIVLETIQRTLIYVRMFRKDFKLEMLAQDEESRKTELTEKQKVLSGAKKRMEDLDRIIQHIYEDNVLGKLSDSRYLKLSRQYEKEQMEMEQLVAVLEREIETQAGQVSDVNEFLKLVDKYLDIPELDAAILNELVSKIVVHSPVRENGRKQVQIDLYFTYVGQIRIPLKIGRDSLNESEPA</sequence>
<dbReference type="Gene3D" id="3.40.50.1390">
    <property type="entry name" value="Resolvase, N-terminal catalytic domain"/>
    <property type="match status" value="1"/>
</dbReference>
<dbReference type="PANTHER" id="PTHR30461:SF23">
    <property type="entry name" value="DNA RECOMBINASE-RELATED"/>
    <property type="match status" value="1"/>
</dbReference>
<dbReference type="Proteomes" id="UP001489509">
    <property type="component" value="Unassembled WGS sequence"/>
</dbReference>
<gene>
    <name evidence="3" type="ORF">WMO26_00305</name>
</gene>
<dbReference type="InterPro" id="IPR025827">
    <property type="entry name" value="Zn_ribbon_recom_dom"/>
</dbReference>
<reference evidence="3 4" key="1">
    <citation type="submission" date="2024-03" db="EMBL/GenBank/DDBJ databases">
        <title>Human intestinal bacterial collection.</title>
        <authorList>
            <person name="Pauvert C."/>
            <person name="Hitch T.C.A."/>
            <person name="Clavel T."/>
        </authorList>
    </citation>
    <scope>NUCLEOTIDE SEQUENCE [LARGE SCALE GENOMIC DNA]</scope>
    <source>
        <strain evidence="3 4">CLA-JM-H44</strain>
    </source>
</reference>
<proteinExistence type="predicted"/>
<dbReference type="PROSITE" id="PS51736">
    <property type="entry name" value="RECOMBINASES_3"/>
    <property type="match status" value="1"/>
</dbReference>
<evidence type="ECO:0000313" key="3">
    <source>
        <dbReference type="EMBL" id="MEQ2439264.1"/>
    </source>
</evidence>
<dbReference type="InterPro" id="IPR011109">
    <property type="entry name" value="DNA_bind_recombinase_dom"/>
</dbReference>
<dbReference type="Pfam" id="PF00239">
    <property type="entry name" value="Resolvase"/>
    <property type="match status" value="1"/>
</dbReference>
<evidence type="ECO:0000313" key="4">
    <source>
        <dbReference type="Proteomes" id="UP001489509"/>
    </source>
</evidence>
<dbReference type="InterPro" id="IPR050639">
    <property type="entry name" value="SSR_resolvase"/>
</dbReference>
<dbReference type="Gene3D" id="3.90.1750.20">
    <property type="entry name" value="Putative Large Serine Recombinase, Chain B, Domain 2"/>
    <property type="match status" value="1"/>
</dbReference>
<feature type="domain" description="Resolvase/invertase-type recombinase catalytic" evidence="1">
    <location>
        <begin position="8"/>
        <end position="164"/>
    </location>
</feature>
<dbReference type="InterPro" id="IPR038109">
    <property type="entry name" value="DNA_bind_recomb_sf"/>
</dbReference>
<comment type="caution">
    <text evidence="3">The sequence shown here is derived from an EMBL/GenBank/DDBJ whole genome shotgun (WGS) entry which is preliminary data.</text>
</comment>
<dbReference type="Pfam" id="PF13408">
    <property type="entry name" value="Zn_ribbon_recom"/>
    <property type="match status" value="1"/>
</dbReference>
<dbReference type="SMART" id="SM00857">
    <property type="entry name" value="Resolvase"/>
    <property type="match status" value="1"/>
</dbReference>
<dbReference type="InterPro" id="IPR025378">
    <property type="entry name" value="DUF4368"/>
</dbReference>
<dbReference type="Pfam" id="PF14287">
    <property type="entry name" value="DUF4368"/>
    <property type="match status" value="1"/>
</dbReference>
<dbReference type="RefSeq" id="WP_349217525.1">
    <property type="nucleotide sequence ID" value="NZ_JBBMFD010000001.1"/>
</dbReference>
<dbReference type="InterPro" id="IPR006119">
    <property type="entry name" value="Resolv_N"/>
</dbReference>
<dbReference type="CDD" id="cd03770">
    <property type="entry name" value="SR_TndX_transposase"/>
    <property type="match status" value="1"/>
</dbReference>